<name>X1D0F3_9ZZZZ</name>
<dbReference type="PANTHER" id="PTHR40447">
    <property type="entry name" value="ANAEROBIC SULFITE REDUCTASE SUBUNIT A"/>
    <property type="match status" value="1"/>
</dbReference>
<protein>
    <recommendedName>
        <fullName evidence="1">4Fe-4S ferredoxin-type domain-containing protein</fullName>
    </recommendedName>
</protein>
<reference evidence="2" key="1">
    <citation type="journal article" date="2014" name="Front. Microbiol.">
        <title>High frequency of phylogenetically diverse reductive dehalogenase-homologous genes in deep subseafloor sedimentary metagenomes.</title>
        <authorList>
            <person name="Kawai M."/>
            <person name="Futagami T."/>
            <person name="Toyoda A."/>
            <person name="Takaki Y."/>
            <person name="Nishi S."/>
            <person name="Hori S."/>
            <person name="Arai W."/>
            <person name="Tsubouchi T."/>
            <person name="Morono Y."/>
            <person name="Uchiyama I."/>
            <person name="Ito T."/>
            <person name="Fujiyama A."/>
            <person name="Inagaki F."/>
            <person name="Takami H."/>
        </authorList>
    </citation>
    <scope>NUCLEOTIDE SEQUENCE</scope>
    <source>
        <strain evidence="2">Expedition CK06-06</strain>
    </source>
</reference>
<proteinExistence type="predicted"/>
<accession>X1D0F3</accession>
<gene>
    <name evidence="2" type="ORF">S01H4_39734</name>
</gene>
<feature type="non-terminal residue" evidence="2">
    <location>
        <position position="290"/>
    </location>
</feature>
<comment type="caution">
    <text evidence="2">The sequence shown here is derived from an EMBL/GenBank/DDBJ whole genome shotgun (WGS) entry which is preliminary data.</text>
</comment>
<dbReference type="EMBL" id="BART01021560">
    <property type="protein sequence ID" value="GAH01745.1"/>
    <property type="molecule type" value="Genomic_DNA"/>
</dbReference>
<dbReference type="InterPro" id="IPR017896">
    <property type="entry name" value="4Fe4S_Fe-S-bd"/>
</dbReference>
<feature type="non-terminal residue" evidence="2">
    <location>
        <position position="1"/>
    </location>
</feature>
<dbReference type="PROSITE" id="PS00198">
    <property type="entry name" value="4FE4S_FER_1"/>
    <property type="match status" value="1"/>
</dbReference>
<dbReference type="Pfam" id="PF17179">
    <property type="entry name" value="Fer4_22"/>
    <property type="match status" value="1"/>
</dbReference>
<dbReference type="PANTHER" id="PTHR40447:SF1">
    <property type="entry name" value="ANAEROBIC SULFITE REDUCTASE SUBUNIT A"/>
    <property type="match status" value="1"/>
</dbReference>
<dbReference type="PROSITE" id="PS51379">
    <property type="entry name" value="4FE4S_FER_2"/>
    <property type="match status" value="1"/>
</dbReference>
<evidence type="ECO:0000313" key="2">
    <source>
        <dbReference type="EMBL" id="GAH01745.1"/>
    </source>
</evidence>
<sequence>QAEGFLKSISDARLLAPILKNNRTSFETIKNLDAAELNMDDYTATIKKAVFPQNETLFAYCSWKKGAEIKDVQNISKTVVFGIRPCDAKSFVILDSLFKGDYEDPYYLKRREATTLIGHACVEPTNRCFCSSLGGSPFAQGGLDILFIDINDSAYLVEVITDKGKAIADSAGDLLSKADKADKDKRDPAATSAQAKIRRSVNLENLHELLPKAFKSDAWKEVGNKCIGCGICTYNCPTCHCFDIQDEGCGLEGRRVRVWDGCMYPEFTVHASGENPRNDRGDRIRNRMLH</sequence>
<dbReference type="AlphaFoldDB" id="X1D0F3"/>
<dbReference type="SUPFAM" id="SSF54862">
    <property type="entry name" value="4Fe-4S ferredoxins"/>
    <property type="match status" value="1"/>
</dbReference>
<organism evidence="2">
    <name type="scientific">marine sediment metagenome</name>
    <dbReference type="NCBI Taxonomy" id="412755"/>
    <lineage>
        <taxon>unclassified sequences</taxon>
        <taxon>metagenomes</taxon>
        <taxon>ecological metagenomes</taxon>
    </lineage>
</organism>
<feature type="domain" description="4Fe-4S ferredoxin-type" evidence="1">
    <location>
        <begin position="215"/>
        <end position="247"/>
    </location>
</feature>
<dbReference type="InterPro" id="IPR017900">
    <property type="entry name" value="4Fe4S_Fe_S_CS"/>
</dbReference>
<evidence type="ECO:0000259" key="1">
    <source>
        <dbReference type="PROSITE" id="PS51379"/>
    </source>
</evidence>